<evidence type="ECO:0000313" key="1">
    <source>
        <dbReference type="EMBL" id="KZP26390.1"/>
    </source>
</evidence>
<dbReference type="PANTHER" id="PTHR46177:SF1">
    <property type="entry name" value="INTEGRASE CATALYTIC DOMAIN-CONTAINING PROTEIN"/>
    <property type="match status" value="1"/>
</dbReference>
<keyword evidence="2" id="KW-1185">Reference proteome</keyword>
<dbReference type="PANTHER" id="PTHR46177">
    <property type="entry name" value="INTEGRASE CATALYTIC DOMAIN-CONTAINING PROTEIN"/>
    <property type="match status" value="1"/>
</dbReference>
<dbReference type="OrthoDB" id="6017046at2759"/>
<evidence type="ECO:0000313" key="2">
    <source>
        <dbReference type="Proteomes" id="UP000076532"/>
    </source>
</evidence>
<organism evidence="1 2">
    <name type="scientific">Athelia psychrophila</name>
    <dbReference type="NCBI Taxonomy" id="1759441"/>
    <lineage>
        <taxon>Eukaryota</taxon>
        <taxon>Fungi</taxon>
        <taxon>Dikarya</taxon>
        <taxon>Basidiomycota</taxon>
        <taxon>Agaricomycotina</taxon>
        <taxon>Agaricomycetes</taxon>
        <taxon>Agaricomycetidae</taxon>
        <taxon>Atheliales</taxon>
        <taxon>Atheliaceae</taxon>
        <taxon>Athelia</taxon>
    </lineage>
</organism>
<accession>A0A166PS77</accession>
<dbReference type="STRING" id="436010.A0A166PS77"/>
<name>A0A166PS77_9AGAM</name>
<protein>
    <submittedName>
        <fullName evidence="1">Uncharacterized protein</fullName>
    </submittedName>
</protein>
<dbReference type="EMBL" id="KV417515">
    <property type="protein sequence ID" value="KZP26390.1"/>
    <property type="molecule type" value="Genomic_DNA"/>
</dbReference>
<proteinExistence type="predicted"/>
<dbReference type="AlphaFoldDB" id="A0A166PS77"/>
<sequence>MPNHMGENQWGKKEYPHDDELTAAFIQYSKEKDGSGLTADEQLARLDEEFGLQIGKRTLTTLRKRLEIPSVRKNKASTQDRMQAVLDAKQHDLAGRWGVAQTRQRLANQGMMISRDEARGILHDHYDEEFKKRFVGSKDALQRTPLECMGPWHQMHCDGHEKLGAQALNMGGIALGIYAFKDQFSAFVPLMRVLPNVRKANTIAHFYLDFIEEYGCICITEVTDKGSEVGVKDGMVYIQKTLRFESAPEITEEAFPPWVGVQSKKNTPIEGFWRWKRAGEGHSIREAILVGKNDGLFNPANPRHIDIFNWLWPPLVQERLDDFREYWNNHKLSKQKKKTLPTGTSPRHMWLTPTSVRATARNCSVRVNMESVRRLRGEMGGHEGREEAMQFVSEEFAAEADNAFGALGYPLITLSSAWDIFVAVDDILSR</sequence>
<reference evidence="1 2" key="1">
    <citation type="journal article" date="2016" name="Mol. Biol. Evol.">
        <title>Comparative Genomics of Early-Diverging Mushroom-Forming Fungi Provides Insights into the Origins of Lignocellulose Decay Capabilities.</title>
        <authorList>
            <person name="Nagy L.G."/>
            <person name="Riley R."/>
            <person name="Tritt A."/>
            <person name="Adam C."/>
            <person name="Daum C."/>
            <person name="Floudas D."/>
            <person name="Sun H."/>
            <person name="Yadav J.S."/>
            <person name="Pangilinan J."/>
            <person name="Larsson K.H."/>
            <person name="Matsuura K."/>
            <person name="Barry K."/>
            <person name="Labutti K."/>
            <person name="Kuo R."/>
            <person name="Ohm R.A."/>
            <person name="Bhattacharya S.S."/>
            <person name="Shirouzu T."/>
            <person name="Yoshinaga Y."/>
            <person name="Martin F.M."/>
            <person name="Grigoriev I.V."/>
            <person name="Hibbett D.S."/>
        </authorList>
    </citation>
    <scope>NUCLEOTIDE SEQUENCE [LARGE SCALE GENOMIC DNA]</scope>
    <source>
        <strain evidence="1 2">CBS 109695</strain>
    </source>
</reference>
<gene>
    <name evidence="1" type="ORF">FIBSPDRAFT_949566</name>
</gene>
<dbReference type="Proteomes" id="UP000076532">
    <property type="component" value="Unassembled WGS sequence"/>
</dbReference>